<feature type="transmembrane region" description="Helical" evidence="7">
    <location>
        <begin position="27"/>
        <end position="46"/>
    </location>
</feature>
<name>A0A8X6LIL2_TRICU</name>
<dbReference type="PANTHER" id="PTHR10361:SF28">
    <property type="entry name" value="P3 PROTEIN-RELATED"/>
    <property type="match status" value="1"/>
</dbReference>
<dbReference type="Gene3D" id="1.20.1530.20">
    <property type="match status" value="1"/>
</dbReference>
<keyword evidence="5 7" id="KW-1133">Transmembrane helix</keyword>
<feature type="transmembrane region" description="Helical" evidence="7">
    <location>
        <begin position="186"/>
        <end position="209"/>
    </location>
</feature>
<dbReference type="InterPro" id="IPR038770">
    <property type="entry name" value="Na+/solute_symporter_sf"/>
</dbReference>
<dbReference type="InterPro" id="IPR004710">
    <property type="entry name" value="Bilac:Na_transpt"/>
</dbReference>
<evidence type="ECO:0000313" key="9">
    <source>
        <dbReference type="Proteomes" id="UP000887116"/>
    </source>
</evidence>
<dbReference type="GO" id="GO:0016020">
    <property type="term" value="C:membrane"/>
    <property type="evidence" value="ECO:0007669"/>
    <property type="project" value="UniProtKB-SubCell"/>
</dbReference>
<feature type="transmembrane region" description="Helical" evidence="7">
    <location>
        <begin position="58"/>
        <end position="78"/>
    </location>
</feature>
<proteinExistence type="inferred from homology"/>
<comment type="subcellular location">
    <subcellularLocation>
        <location evidence="1">Membrane</location>
        <topology evidence="1">Multi-pass membrane protein</topology>
    </subcellularLocation>
</comment>
<organism evidence="8 9">
    <name type="scientific">Trichonephila clavata</name>
    <name type="common">Joro spider</name>
    <name type="synonym">Nephila clavata</name>
    <dbReference type="NCBI Taxonomy" id="2740835"/>
    <lineage>
        <taxon>Eukaryota</taxon>
        <taxon>Metazoa</taxon>
        <taxon>Ecdysozoa</taxon>
        <taxon>Arthropoda</taxon>
        <taxon>Chelicerata</taxon>
        <taxon>Arachnida</taxon>
        <taxon>Araneae</taxon>
        <taxon>Araneomorphae</taxon>
        <taxon>Entelegynae</taxon>
        <taxon>Araneoidea</taxon>
        <taxon>Nephilidae</taxon>
        <taxon>Trichonephila</taxon>
    </lineage>
</organism>
<comment type="caution">
    <text evidence="8">The sequence shown here is derived from an EMBL/GenBank/DDBJ whole genome shotgun (WGS) entry which is preliminary data.</text>
</comment>
<keyword evidence="6 7" id="KW-0472">Membrane</keyword>
<evidence type="ECO:0000256" key="6">
    <source>
        <dbReference type="ARBA" id="ARBA00023136"/>
    </source>
</evidence>
<evidence type="ECO:0000256" key="4">
    <source>
        <dbReference type="ARBA" id="ARBA00022847"/>
    </source>
</evidence>
<keyword evidence="9" id="KW-1185">Reference proteome</keyword>
<dbReference type="OrthoDB" id="203097at2759"/>
<evidence type="ECO:0000256" key="2">
    <source>
        <dbReference type="ARBA" id="ARBA00006528"/>
    </source>
</evidence>
<feature type="transmembrane region" description="Helical" evidence="7">
    <location>
        <begin position="116"/>
        <end position="136"/>
    </location>
</feature>
<keyword evidence="3 7" id="KW-0812">Transmembrane</keyword>
<evidence type="ECO:0000313" key="8">
    <source>
        <dbReference type="EMBL" id="GFR12161.1"/>
    </source>
</evidence>
<dbReference type="PANTHER" id="PTHR10361">
    <property type="entry name" value="SODIUM-BILE ACID COTRANSPORTER"/>
    <property type="match status" value="1"/>
</dbReference>
<evidence type="ECO:0008006" key="10">
    <source>
        <dbReference type="Google" id="ProtNLM"/>
    </source>
</evidence>
<dbReference type="AlphaFoldDB" id="A0A8X6LIL2"/>
<evidence type="ECO:0000256" key="7">
    <source>
        <dbReference type="SAM" id="Phobius"/>
    </source>
</evidence>
<evidence type="ECO:0000256" key="5">
    <source>
        <dbReference type="ARBA" id="ARBA00022989"/>
    </source>
</evidence>
<keyword evidence="4" id="KW-0769">Symport</keyword>
<evidence type="ECO:0000256" key="1">
    <source>
        <dbReference type="ARBA" id="ARBA00004141"/>
    </source>
</evidence>
<reference evidence="8" key="1">
    <citation type="submission" date="2020-07" db="EMBL/GenBank/DDBJ databases">
        <title>Multicomponent nature underlies the extraordinary mechanical properties of spider dragline silk.</title>
        <authorList>
            <person name="Kono N."/>
            <person name="Nakamura H."/>
            <person name="Mori M."/>
            <person name="Yoshida Y."/>
            <person name="Ohtoshi R."/>
            <person name="Malay A.D."/>
            <person name="Moran D.A.P."/>
            <person name="Tomita M."/>
            <person name="Numata K."/>
            <person name="Arakawa K."/>
        </authorList>
    </citation>
    <scope>NUCLEOTIDE SEQUENCE</scope>
</reference>
<feature type="transmembrane region" description="Helical" evidence="7">
    <location>
        <begin position="84"/>
        <end position="109"/>
    </location>
</feature>
<dbReference type="Proteomes" id="UP000887116">
    <property type="component" value="Unassembled WGS sequence"/>
</dbReference>
<dbReference type="InterPro" id="IPR002657">
    <property type="entry name" value="BilAc:Na_symport/Acr3"/>
</dbReference>
<sequence>MENSHLNSSENATVVVQVPVIKTVHDILLVVLLVAVMFAMGCHITWEQLWFHVRRPIGIIIGMCSQFILLPLSAFILIKVLGLGILHATGLLLLACSPGGVTSNIFTYFCDGDISLSIAMTTCSTLVALGMMPLNLYMYGQNLNQEDVVIPYGKMALSLVAVTCPVLVGMLIHWKFPKVAGYLTKIGSYAGLLIIVVCQTMEFFIFPNIFAAVPWQLYFAVVLLPCLGFSLGYTSGWVCRQKPQVRRTISIESGVQNVGTALTVASLSFPFENLEKVLLFPWLYAFSMTGVCIIISALYQLYVRQCNISKSVETLPVEREVSAVRYAEEGGKSNSAYVGDSTKM</sequence>
<gene>
    <name evidence="8" type="primary">SLC10A2</name>
    <name evidence="8" type="ORF">TNCT_255801</name>
</gene>
<feature type="transmembrane region" description="Helical" evidence="7">
    <location>
        <begin position="156"/>
        <end position="174"/>
    </location>
</feature>
<accession>A0A8X6LIL2</accession>
<dbReference type="Pfam" id="PF01758">
    <property type="entry name" value="SBF"/>
    <property type="match status" value="1"/>
</dbReference>
<dbReference type="EMBL" id="BMAO01026745">
    <property type="protein sequence ID" value="GFR12161.1"/>
    <property type="molecule type" value="Genomic_DNA"/>
</dbReference>
<comment type="similarity">
    <text evidence="2">Belongs to the bile acid:sodium symporter (BASS) (TC 2.A.28) family.</text>
</comment>
<evidence type="ECO:0000256" key="3">
    <source>
        <dbReference type="ARBA" id="ARBA00022692"/>
    </source>
</evidence>
<feature type="transmembrane region" description="Helical" evidence="7">
    <location>
        <begin position="215"/>
        <end position="233"/>
    </location>
</feature>
<feature type="transmembrane region" description="Helical" evidence="7">
    <location>
        <begin position="283"/>
        <end position="302"/>
    </location>
</feature>
<protein>
    <recommendedName>
        <fullName evidence="10">Ileal sodium/bile acid cotransporter</fullName>
    </recommendedName>
</protein>
<keyword evidence="4" id="KW-0813">Transport</keyword>
<dbReference type="GO" id="GO:0008508">
    <property type="term" value="F:bile acid:sodium symporter activity"/>
    <property type="evidence" value="ECO:0007669"/>
    <property type="project" value="TreeGrafter"/>
</dbReference>